<dbReference type="EMBL" id="CCYA01000204">
    <property type="protein sequence ID" value="CEH13119.1"/>
    <property type="molecule type" value="Genomic_DNA"/>
</dbReference>
<feature type="coiled-coil region" evidence="1">
    <location>
        <begin position="134"/>
        <end position="161"/>
    </location>
</feature>
<evidence type="ECO:0000313" key="4">
    <source>
        <dbReference type="Proteomes" id="UP000054845"/>
    </source>
</evidence>
<reference evidence="3 4" key="1">
    <citation type="submission" date="2014-09" db="EMBL/GenBank/DDBJ databases">
        <authorList>
            <person name="Magalhaes I.L.F."/>
            <person name="Oliveira U."/>
            <person name="Santos F.R."/>
            <person name="Vidigal T.H.D.A."/>
            <person name="Brescovit A.D."/>
            <person name="Santos A.J."/>
        </authorList>
    </citation>
    <scope>NUCLEOTIDE SEQUENCE [LARGE SCALE GENOMIC DNA]</scope>
</reference>
<proteinExistence type="predicted"/>
<name>A0A0P1BC80_9BASI</name>
<feature type="compositionally biased region" description="Basic residues" evidence="2">
    <location>
        <begin position="27"/>
        <end position="40"/>
    </location>
</feature>
<evidence type="ECO:0000256" key="2">
    <source>
        <dbReference type="SAM" id="MobiDB-lite"/>
    </source>
</evidence>
<feature type="region of interest" description="Disordered" evidence="2">
    <location>
        <begin position="1"/>
        <end position="95"/>
    </location>
</feature>
<evidence type="ECO:0000256" key="1">
    <source>
        <dbReference type="SAM" id="Coils"/>
    </source>
</evidence>
<organism evidence="3 4">
    <name type="scientific">Ceraceosorus bombacis</name>
    <dbReference type="NCBI Taxonomy" id="401625"/>
    <lineage>
        <taxon>Eukaryota</taxon>
        <taxon>Fungi</taxon>
        <taxon>Dikarya</taxon>
        <taxon>Basidiomycota</taxon>
        <taxon>Ustilaginomycotina</taxon>
        <taxon>Exobasidiomycetes</taxon>
        <taxon>Ceraceosorales</taxon>
        <taxon>Ceraceosoraceae</taxon>
        <taxon>Ceraceosorus</taxon>
    </lineage>
</organism>
<accession>A0A0P1BC80</accession>
<keyword evidence="1" id="KW-0175">Coiled coil</keyword>
<sequence length="176" mass="19914">MAPKKVEKEHFALLSSMALDEKELNKHRPPSRRASARVHQSHSPDSTGTARQADHRRPCPSDPSEGPSSSALERPFGSARYTLEDSMMDLSSHDGEKRLNDLTKERDDLKHVNTNLVGNNKRHQIRNKALTRGLAKKKLAFEQLETENRDLKKQVASQAEEICMLKRKGDKVIVLE</sequence>
<feature type="compositionally biased region" description="Basic and acidic residues" evidence="2">
    <location>
        <begin position="1"/>
        <end position="11"/>
    </location>
</feature>
<protein>
    <submittedName>
        <fullName evidence="3">Uncharacterized protein</fullName>
    </submittedName>
</protein>
<dbReference type="Proteomes" id="UP000054845">
    <property type="component" value="Unassembled WGS sequence"/>
</dbReference>
<keyword evidence="4" id="KW-1185">Reference proteome</keyword>
<dbReference type="AlphaFoldDB" id="A0A0P1BC80"/>
<evidence type="ECO:0000313" key="3">
    <source>
        <dbReference type="EMBL" id="CEH13119.1"/>
    </source>
</evidence>
<feature type="compositionally biased region" description="Polar residues" evidence="2">
    <location>
        <begin position="41"/>
        <end position="50"/>
    </location>
</feature>